<proteinExistence type="predicted"/>
<accession>A0A0R3BFD1</accession>
<sequence length="142" mass="15409">MSKHNKSAHPNGPESEGRMDGIINIDGTGHTFQADRVSMDEQDGALRFFGARTVDENPDKFEAVQVQLTPPTISTGTYHVGGESVKDVIYVDHQTGNSYTADKGEVSLTRSIPLKQLFGVVSCEFSVGGRTTIVNVQYSFKG</sequence>
<evidence type="ECO:0000313" key="2">
    <source>
        <dbReference type="EMBL" id="NMX95829.1"/>
    </source>
</evidence>
<protein>
    <submittedName>
        <fullName evidence="2">Uncharacterized protein</fullName>
    </submittedName>
</protein>
<comment type="caution">
    <text evidence="2">The sequence shown here is derived from an EMBL/GenBank/DDBJ whole genome shotgun (WGS) entry which is preliminary data.</text>
</comment>
<feature type="region of interest" description="Disordered" evidence="1">
    <location>
        <begin position="1"/>
        <end position="26"/>
    </location>
</feature>
<dbReference type="EMBL" id="JAAQWE010000003">
    <property type="protein sequence ID" value="NMX95829.1"/>
    <property type="molecule type" value="Genomic_DNA"/>
</dbReference>
<dbReference type="Proteomes" id="UP000552560">
    <property type="component" value="Unassembled WGS sequence"/>
</dbReference>
<evidence type="ECO:0000256" key="1">
    <source>
        <dbReference type="SAM" id="MobiDB-lite"/>
    </source>
</evidence>
<reference evidence="2 3" key="1">
    <citation type="journal article" date="2020" name="Front. Microbiol.">
        <title>Genetic Organization of the aprX-lipA2 Operon Affects the Proteolytic Potential of Pseudomonas Species in Milk.</title>
        <authorList>
            <person name="Maier C."/>
            <person name="Huptas C."/>
            <person name="von Neubeck M."/>
            <person name="Scherer S."/>
            <person name="Wenning M."/>
            <person name="Lucking G."/>
        </authorList>
    </citation>
    <scope>NUCLEOTIDE SEQUENCE [LARGE SCALE GENOMIC DNA]</scope>
    <source>
        <strain evidence="2 3">WS 4671</strain>
    </source>
</reference>
<evidence type="ECO:0000313" key="3">
    <source>
        <dbReference type="Proteomes" id="UP000552560"/>
    </source>
</evidence>
<dbReference type="AlphaFoldDB" id="A0A0R3BFD1"/>
<dbReference type="RefSeq" id="WP_057004053.1">
    <property type="nucleotide sequence ID" value="NZ_CP149793.1"/>
</dbReference>
<dbReference type="OrthoDB" id="7003270at2"/>
<gene>
    <name evidence="2" type="ORF">HBO43_04390</name>
</gene>
<organism evidence="2 3">
    <name type="scientific">Pseudomonas veronii</name>
    <dbReference type="NCBI Taxonomy" id="76761"/>
    <lineage>
        <taxon>Bacteria</taxon>
        <taxon>Pseudomonadati</taxon>
        <taxon>Pseudomonadota</taxon>
        <taxon>Gammaproteobacteria</taxon>
        <taxon>Pseudomonadales</taxon>
        <taxon>Pseudomonadaceae</taxon>
        <taxon>Pseudomonas</taxon>
    </lineage>
</organism>
<name>A0A0R3BFD1_PSEVE</name>